<accession>A0A812K5J2</accession>
<keyword evidence="1" id="KW-1133">Transmembrane helix</keyword>
<dbReference type="AlphaFoldDB" id="A0A812K5J2"/>
<gene>
    <name evidence="3" type="ORF">SNAT2548_LOCUS8106</name>
</gene>
<protein>
    <submittedName>
        <fullName evidence="3">Uncharacterized protein</fullName>
    </submittedName>
</protein>
<keyword evidence="1" id="KW-0812">Transmembrane</keyword>
<feature type="transmembrane region" description="Helical" evidence="1">
    <location>
        <begin position="403"/>
        <end position="424"/>
    </location>
</feature>
<keyword evidence="1" id="KW-0472">Membrane</keyword>
<evidence type="ECO:0000256" key="2">
    <source>
        <dbReference type="SAM" id="SignalP"/>
    </source>
</evidence>
<dbReference type="Proteomes" id="UP000604046">
    <property type="component" value="Unassembled WGS sequence"/>
</dbReference>
<evidence type="ECO:0000256" key="1">
    <source>
        <dbReference type="SAM" id="Phobius"/>
    </source>
</evidence>
<evidence type="ECO:0000313" key="3">
    <source>
        <dbReference type="EMBL" id="CAE7220956.1"/>
    </source>
</evidence>
<reference evidence="3" key="1">
    <citation type="submission" date="2021-02" db="EMBL/GenBank/DDBJ databases">
        <authorList>
            <person name="Dougan E. K."/>
            <person name="Rhodes N."/>
            <person name="Thang M."/>
            <person name="Chan C."/>
        </authorList>
    </citation>
    <scope>NUCLEOTIDE SEQUENCE</scope>
</reference>
<proteinExistence type="predicted"/>
<keyword evidence="2" id="KW-0732">Signal</keyword>
<name>A0A812K5J2_9DINO</name>
<organism evidence="3 4">
    <name type="scientific">Symbiodinium natans</name>
    <dbReference type="NCBI Taxonomy" id="878477"/>
    <lineage>
        <taxon>Eukaryota</taxon>
        <taxon>Sar</taxon>
        <taxon>Alveolata</taxon>
        <taxon>Dinophyceae</taxon>
        <taxon>Suessiales</taxon>
        <taxon>Symbiodiniaceae</taxon>
        <taxon>Symbiodinium</taxon>
    </lineage>
</organism>
<evidence type="ECO:0000313" key="4">
    <source>
        <dbReference type="Proteomes" id="UP000604046"/>
    </source>
</evidence>
<dbReference type="GO" id="GO:0006629">
    <property type="term" value="P:lipid metabolic process"/>
    <property type="evidence" value="ECO:0007669"/>
    <property type="project" value="InterPro"/>
</dbReference>
<dbReference type="GO" id="GO:0008081">
    <property type="term" value="F:phosphoric diester hydrolase activity"/>
    <property type="evidence" value="ECO:0007669"/>
    <property type="project" value="InterPro"/>
</dbReference>
<feature type="signal peptide" evidence="2">
    <location>
        <begin position="1"/>
        <end position="22"/>
    </location>
</feature>
<sequence>MLGLVRLLRLVLALSVLRPILGCNGADAFCDLPLSKYTFPGTHNSNSYNLDIPEIIPDDIPGVDVNEVLRCFFENHDLSPVQQLNVGIRSFMVDLCDRPNTSALFNCHGQQGARAWGGNFADDVDGMQKWLTINQRELIAVAPDDMHTGSDGNQRWLDLMGSQFGGPCLEIGEATDVSTWSRRSQVSCAVLVGRPNDNVTMGALVNNNLRAVIFQRDWRSLFYSTYGDVHPGATSQKLLDDLVAYGEGNKPMTPNTLFLFQIFGSAKIPDFSLYKACPDPICKAAALVRIKDELRLDCVKQMATGFHTDLMQDDTHAHEFSTGEACPEHACGCLGYRSPIEVVHQKLLQNGHAVQSIYVDYPEVGERSSVAQVVVRMNEANLRHFRGEEEPGADWWSCHWQPIAAITVPLTMLGLCGLYLFLAVRYPKKYGVWFWKEWQAYQVRNERRKEGRARGREEARAYLHEDGRAGDMSIPQQIPPMVVAPSAGYAQSNGYAQSHQNPQHFQTSYQGNFQKFADTE</sequence>
<dbReference type="InterPro" id="IPR017946">
    <property type="entry name" value="PLC-like_Pdiesterase_TIM-brl"/>
</dbReference>
<keyword evidence="4" id="KW-1185">Reference proteome</keyword>
<dbReference type="SUPFAM" id="SSF51695">
    <property type="entry name" value="PLC-like phosphodiesterases"/>
    <property type="match status" value="1"/>
</dbReference>
<feature type="chain" id="PRO_5032908285" evidence="2">
    <location>
        <begin position="23"/>
        <end position="520"/>
    </location>
</feature>
<dbReference type="PANTHER" id="PTHR13593">
    <property type="match status" value="1"/>
</dbReference>
<dbReference type="PROSITE" id="PS50007">
    <property type="entry name" value="PIPLC_X_DOMAIN"/>
    <property type="match status" value="1"/>
</dbReference>
<dbReference type="EMBL" id="CAJNDS010000589">
    <property type="protein sequence ID" value="CAE7220956.1"/>
    <property type="molecule type" value="Genomic_DNA"/>
</dbReference>
<dbReference type="OrthoDB" id="1046782at2759"/>
<dbReference type="PANTHER" id="PTHR13593:SF140">
    <property type="entry name" value="PLC-LIKE PHOSPHODIESTERASE"/>
    <property type="match status" value="1"/>
</dbReference>
<dbReference type="Gene3D" id="3.20.20.190">
    <property type="entry name" value="Phosphatidylinositol (PI) phosphodiesterase"/>
    <property type="match status" value="1"/>
</dbReference>
<comment type="caution">
    <text evidence="3">The sequence shown here is derived from an EMBL/GenBank/DDBJ whole genome shotgun (WGS) entry which is preliminary data.</text>
</comment>
<dbReference type="InterPro" id="IPR051057">
    <property type="entry name" value="PI-PLC_domain"/>
</dbReference>